<evidence type="ECO:0000313" key="1">
    <source>
        <dbReference type="EMBL" id="OIR10195.1"/>
    </source>
</evidence>
<dbReference type="Proteomes" id="UP000183403">
    <property type="component" value="Unassembled WGS sequence"/>
</dbReference>
<gene>
    <name evidence="1" type="ORF">BEU03_01275</name>
</gene>
<name>A0A1J5SQE9_9ARCH</name>
<comment type="caution">
    <text evidence="1">The sequence shown here is derived from an EMBL/GenBank/DDBJ whole genome shotgun (WGS) entry which is preliminary data.</text>
</comment>
<organism evidence="1 2">
    <name type="scientific">Marine Group III euryarchaeote CG-Epi6</name>
    <dbReference type="NCBI Taxonomy" id="1889000"/>
    <lineage>
        <taxon>Archaea</taxon>
        <taxon>Methanobacteriati</taxon>
        <taxon>Thermoplasmatota</taxon>
        <taxon>Thermoplasmata</taxon>
        <taxon>Candidatus Thermoprofundales</taxon>
    </lineage>
</organism>
<dbReference type="InterPro" id="IPR023203">
    <property type="entry name" value="TTHA0068_sf"/>
</dbReference>
<evidence type="ECO:0008006" key="3">
    <source>
        <dbReference type="Google" id="ProtNLM"/>
    </source>
</evidence>
<sequence length="121" mass="14024">MDNQELWTKALSEHNSGEYLEAHEVFEDLWLEIDDRVEKDIVQTFAQADALAVHLQTGNLGAAQRLMRQLPELSQNFPNNYRNTNLEEYKKWIDSMISQIPMFGVVPQIQNKVPPKLLDGR</sequence>
<dbReference type="AlphaFoldDB" id="A0A1J5SQE9"/>
<proteinExistence type="predicted"/>
<evidence type="ECO:0000313" key="2">
    <source>
        <dbReference type="Proteomes" id="UP000183403"/>
    </source>
</evidence>
<dbReference type="Pfam" id="PF03745">
    <property type="entry name" value="DUF309"/>
    <property type="match status" value="1"/>
</dbReference>
<reference evidence="1 2" key="1">
    <citation type="submission" date="2016-08" db="EMBL/GenBank/DDBJ databases">
        <title>New Insights into Marine Group III Euryarchaeota, from dark to light.</title>
        <authorList>
            <person name="Haro-Moreno J.M."/>
            <person name="Rodriguez-Valera F."/>
            <person name="Lopez-Garcia P."/>
            <person name="Moreira D."/>
            <person name="Martin-Cuadrado A.B."/>
        </authorList>
    </citation>
    <scope>NUCLEOTIDE SEQUENCE [LARGE SCALE GENOMIC DNA]</scope>
    <source>
        <strain evidence="1">CG-Epi6</strain>
    </source>
</reference>
<dbReference type="EMBL" id="MIYV01000024">
    <property type="protein sequence ID" value="OIR10195.1"/>
    <property type="molecule type" value="Genomic_DNA"/>
</dbReference>
<accession>A0A1J5SQE9</accession>
<dbReference type="Gene3D" id="1.10.3450.10">
    <property type="entry name" value="TTHA0068-like"/>
    <property type="match status" value="1"/>
</dbReference>
<dbReference type="SUPFAM" id="SSF140663">
    <property type="entry name" value="TTHA0068-like"/>
    <property type="match status" value="1"/>
</dbReference>
<protein>
    <recommendedName>
        <fullName evidence="3">DUF309 domain-containing protein</fullName>
    </recommendedName>
</protein>
<dbReference type="InterPro" id="IPR005500">
    <property type="entry name" value="DUF309"/>
</dbReference>